<dbReference type="AlphaFoldDB" id="X1BSB1"/>
<sequence length="120" mass="13226">GNCSQNAGWAGVYWQNPANNWGLVKGGYDLTGAKKLTFWARGKEGGEVISEFKMGGMTGEYSDSDSASIGPVELTDSWQQYTIDLEGMDLSYISGGFCWVVSKIYNDQGCAFYLDEIKYE</sequence>
<dbReference type="EMBL" id="BART01010020">
    <property type="protein sequence ID" value="GAG84032.1"/>
    <property type="molecule type" value="Genomic_DNA"/>
</dbReference>
<dbReference type="SUPFAM" id="SSF49785">
    <property type="entry name" value="Galactose-binding domain-like"/>
    <property type="match status" value="1"/>
</dbReference>
<name>X1BSB1_9ZZZZ</name>
<dbReference type="Gene3D" id="2.60.120.430">
    <property type="entry name" value="Galactose-binding lectin"/>
    <property type="match status" value="1"/>
</dbReference>
<accession>X1BSB1</accession>
<dbReference type="InterPro" id="IPR008979">
    <property type="entry name" value="Galactose-bd-like_sf"/>
</dbReference>
<feature type="non-terminal residue" evidence="1">
    <location>
        <position position="1"/>
    </location>
</feature>
<gene>
    <name evidence="1" type="ORF">S01H4_21988</name>
</gene>
<evidence type="ECO:0008006" key="2">
    <source>
        <dbReference type="Google" id="ProtNLM"/>
    </source>
</evidence>
<organism evidence="1">
    <name type="scientific">marine sediment metagenome</name>
    <dbReference type="NCBI Taxonomy" id="412755"/>
    <lineage>
        <taxon>unclassified sequences</taxon>
        <taxon>metagenomes</taxon>
        <taxon>ecological metagenomes</taxon>
    </lineage>
</organism>
<reference evidence="1" key="1">
    <citation type="journal article" date="2014" name="Front. Microbiol.">
        <title>High frequency of phylogenetically diverse reductive dehalogenase-homologous genes in deep subseafloor sedimentary metagenomes.</title>
        <authorList>
            <person name="Kawai M."/>
            <person name="Futagami T."/>
            <person name="Toyoda A."/>
            <person name="Takaki Y."/>
            <person name="Nishi S."/>
            <person name="Hori S."/>
            <person name="Arai W."/>
            <person name="Tsubouchi T."/>
            <person name="Morono Y."/>
            <person name="Uchiyama I."/>
            <person name="Ito T."/>
            <person name="Fujiyama A."/>
            <person name="Inagaki F."/>
            <person name="Takami H."/>
        </authorList>
    </citation>
    <scope>NUCLEOTIDE SEQUENCE</scope>
    <source>
        <strain evidence="1">Expedition CK06-06</strain>
    </source>
</reference>
<comment type="caution">
    <text evidence="1">The sequence shown here is derived from an EMBL/GenBank/DDBJ whole genome shotgun (WGS) entry which is preliminary data.</text>
</comment>
<protein>
    <recommendedName>
        <fullName evidence="2">CBM11 domain-containing protein</fullName>
    </recommendedName>
</protein>
<proteinExistence type="predicted"/>
<evidence type="ECO:0000313" key="1">
    <source>
        <dbReference type="EMBL" id="GAG84032.1"/>
    </source>
</evidence>